<proteinExistence type="inferred from homology"/>
<comment type="caution">
    <text evidence="2">The sequence shown here is derived from an EMBL/GenBank/DDBJ whole genome shotgun (WGS) entry which is preliminary data.</text>
</comment>
<evidence type="ECO:0000313" key="3">
    <source>
        <dbReference type="Proteomes" id="UP001596116"/>
    </source>
</evidence>
<dbReference type="InterPro" id="IPR008461">
    <property type="entry name" value="CrtY"/>
</dbReference>
<keyword evidence="2" id="KW-0413">Isomerase</keyword>
<dbReference type="InterPro" id="IPR010108">
    <property type="entry name" value="Lycopene_cyclase_b/e"/>
</dbReference>
<dbReference type="NCBIfam" id="TIGR01790">
    <property type="entry name" value="carotene-cycl"/>
    <property type="match status" value="1"/>
</dbReference>
<dbReference type="InterPro" id="IPR036188">
    <property type="entry name" value="FAD/NAD-bd_sf"/>
</dbReference>
<dbReference type="Pfam" id="PF05834">
    <property type="entry name" value="Lycopene_cycl"/>
    <property type="match status" value="1"/>
</dbReference>
<dbReference type="Gene3D" id="3.50.50.60">
    <property type="entry name" value="FAD/NAD(P)-binding domain"/>
    <property type="match status" value="1"/>
</dbReference>
<organism evidence="2 3">
    <name type="scientific">Hyphococcus aureus</name>
    <dbReference type="NCBI Taxonomy" id="2666033"/>
    <lineage>
        <taxon>Bacteria</taxon>
        <taxon>Pseudomonadati</taxon>
        <taxon>Pseudomonadota</taxon>
        <taxon>Alphaproteobacteria</taxon>
        <taxon>Parvularculales</taxon>
        <taxon>Parvularculaceae</taxon>
        <taxon>Hyphococcus</taxon>
    </lineage>
</organism>
<comment type="similarity">
    <text evidence="1">Belongs to the lycopene cyclase family.</text>
</comment>
<keyword evidence="3" id="KW-1185">Reference proteome</keyword>
<evidence type="ECO:0000313" key="2">
    <source>
        <dbReference type="EMBL" id="MFC6036219.1"/>
    </source>
</evidence>
<dbReference type="RefSeq" id="WP_379882551.1">
    <property type="nucleotide sequence ID" value="NZ_JBHPON010000002.1"/>
</dbReference>
<sequence>MSISGKADIAIAGGGLSGALIAYRLRLTRPDVSVVLVEQGPSLGGNHTWSFHGADVRAQTYQWLSAFIVHCWPRQSVRFPEYERVLETSYCSITSSRLHEVVAPMLGDRLILNAPVETIAADRITLGNGDAIEAKAVIDARGAKQSKHLALGFQKFVGQEIEFSGPHGIEAPVIMDATVPQEDGYRFLYILPFTANTALVEDTRYADGDALDRGALRRGIEDYCGSRGWKIAKILREEEGVLPIALAGDIDAFLGETEKGVAQAGMRAALFHPLTGYSLPDAAALAELIASQQDLSGASLARFTRGHAASIWKQRSFYRLLCRMLFTAAAPAQRYKVLQRFYRLPQPLIERFYAGATHLGDQARILAGKPPVPVGRALGCLSEGQYLKSAMKA</sequence>
<name>A0ABW1KW79_9PROT</name>
<evidence type="ECO:0000256" key="1">
    <source>
        <dbReference type="ARBA" id="ARBA00006599"/>
    </source>
</evidence>
<dbReference type="NCBIfam" id="TIGR01789">
    <property type="entry name" value="lycopene_cycl"/>
    <property type="match status" value="1"/>
</dbReference>
<dbReference type="GO" id="GO:0016853">
    <property type="term" value="F:isomerase activity"/>
    <property type="evidence" value="ECO:0007669"/>
    <property type="project" value="UniProtKB-KW"/>
</dbReference>
<dbReference type="EMBL" id="JBHPON010000002">
    <property type="protein sequence ID" value="MFC6036219.1"/>
    <property type="molecule type" value="Genomic_DNA"/>
</dbReference>
<dbReference type="Proteomes" id="UP001596116">
    <property type="component" value="Unassembled WGS sequence"/>
</dbReference>
<gene>
    <name evidence="2" type="primary">crtY</name>
    <name evidence="2" type="ORF">ACFMB1_11745</name>
</gene>
<protein>
    <submittedName>
        <fullName evidence="2">Lycopene beta-cyclase CrtY</fullName>
        <ecNumber evidence="2">5.5.1.19</ecNumber>
    </submittedName>
</protein>
<reference evidence="2 3" key="1">
    <citation type="submission" date="2024-09" db="EMBL/GenBank/DDBJ databases">
        <authorList>
            <person name="Zhang Z.-H."/>
        </authorList>
    </citation>
    <scope>NUCLEOTIDE SEQUENCE [LARGE SCALE GENOMIC DNA]</scope>
    <source>
        <strain evidence="2 3">HHTR114</strain>
    </source>
</reference>
<dbReference type="EC" id="5.5.1.19" evidence="2"/>
<dbReference type="SUPFAM" id="SSF51905">
    <property type="entry name" value="FAD/NAD(P)-binding domain"/>
    <property type="match status" value="1"/>
</dbReference>
<accession>A0ABW1KW79</accession>